<dbReference type="Proteomes" id="UP000008744">
    <property type="component" value="Unassembled WGS sequence"/>
</dbReference>
<dbReference type="EMBL" id="CH479185">
    <property type="protein sequence ID" value="EDW38568.1"/>
    <property type="molecule type" value="Genomic_DNA"/>
</dbReference>
<accession>B4GLZ4</accession>
<name>B4GLZ4_DROPE</name>
<gene>
    <name evidence="1" type="primary">Dper\GL11946</name>
    <name evidence="1" type="ORF">Dper_GL11946</name>
</gene>
<sequence>MNHPPARERQEAMSIASGMTRKSLKMIRCIISGEDEDEDPQLKSVQRVYDMIT</sequence>
<keyword evidence="2" id="KW-1185">Reference proteome</keyword>
<dbReference type="HOGENOM" id="CLU_3070918_0_0_1"/>
<proteinExistence type="predicted"/>
<evidence type="ECO:0000313" key="1">
    <source>
        <dbReference type="EMBL" id="EDW38568.1"/>
    </source>
</evidence>
<dbReference type="AlphaFoldDB" id="B4GLZ4"/>
<organism evidence="2">
    <name type="scientific">Drosophila persimilis</name>
    <name type="common">Fruit fly</name>
    <dbReference type="NCBI Taxonomy" id="7234"/>
    <lineage>
        <taxon>Eukaryota</taxon>
        <taxon>Metazoa</taxon>
        <taxon>Ecdysozoa</taxon>
        <taxon>Arthropoda</taxon>
        <taxon>Hexapoda</taxon>
        <taxon>Insecta</taxon>
        <taxon>Pterygota</taxon>
        <taxon>Neoptera</taxon>
        <taxon>Endopterygota</taxon>
        <taxon>Diptera</taxon>
        <taxon>Brachycera</taxon>
        <taxon>Muscomorpha</taxon>
        <taxon>Ephydroidea</taxon>
        <taxon>Drosophilidae</taxon>
        <taxon>Drosophila</taxon>
        <taxon>Sophophora</taxon>
    </lineage>
</organism>
<evidence type="ECO:0000313" key="2">
    <source>
        <dbReference type="Proteomes" id="UP000008744"/>
    </source>
</evidence>
<protein>
    <submittedName>
        <fullName evidence="1">GL11946</fullName>
    </submittedName>
</protein>
<dbReference type="OMA" id="KMIRCII"/>
<reference evidence="1 2" key="1">
    <citation type="journal article" date="2007" name="Nature">
        <title>Evolution of genes and genomes on the Drosophila phylogeny.</title>
        <authorList>
            <consortium name="Drosophila 12 Genomes Consortium"/>
            <person name="Clark A.G."/>
            <person name="Eisen M.B."/>
            <person name="Smith D.R."/>
            <person name="Bergman C.M."/>
            <person name="Oliver B."/>
            <person name="Markow T.A."/>
            <person name="Kaufman T.C."/>
            <person name="Kellis M."/>
            <person name="Gelbart W."/>
            <person name="Iyer V.N."/>
            <person name="Pollard D.A."/>
            <person name="Sackton T.B."/>
            <person name="Larracuente A.M."/>
            <person name="Singh N.D."/>
            <person name="Abad J.P."/>
            <person name="Abt D.N."/>
            <person name="Adryan B."/>
            <person name="Aguade M."/>
            <person name="Akashi H."/>
            <person name="Anderson W.W."/>
            <person name="Aquadro C.F."/>
            <person name="Ardell D.H."/>
            <person name="Arguello R."/>
            <person name="Artieri C.G."/>
            <person name="Barbash D.A."/>
            <person name="Barker D."/>
            <person name="Barsanti P."/>
            <person name="Batterham P."/>
            <person name="Batzoglou S."/>
            <person name="Begun D."/>
            <person name="Bhutkar A."/>
            <person name="Blanco E."/>
            <person name="Bosak S.A."/>
            <person name="Bradley R.K."/>
            <person name="Brand A.D."/>
            <person name="Brent M.R."/>
            <person name="Brooks A.N."/>
            <person name="Brown R.H."/>
            <person name="Butlin R.K."/>
            <person name="Caggese C."/>
            <person name="Calvi B.R."/>
            <person name="Bernardo de Carvalho A."/>
            <person name="Caspi A."/>
            <person name="Castrezana S."/>
            <person name="Celniker S.E."/>
            <person name="Chang J.L."/>
            <person name="Chapple C."/>
            <person name="Chatterji S."/>
            <person name="Chinwalla A."/>
            <person name="Civetta A."/>
            <person name="Clifton S.W."/>
            <person name="Comeron J.M."/>
            <person name="Costello J.C."/>
            <person name="Coyne J.A."/>
            <person name="Daub J."/>
            <person name="David R.G."/>
            <person name="Delcher A.L."/>
            <person name="Delehaunty K."/>
            <person name="Do C.B."/>
            <person name="Ebling H."/>
            <person name="Edwards K."/>
            <person name="Eickbush T."/>
            <person name="Evans J.D."/>
            <person name="Filipski A."/>
            <person name="Findeiss S."/>
            <person name="Freyhult E."/>
            <person name="Fulton L."/>
            <person name="Fulton R."/>
            <person name="Garcia A.C."/>
            <person name="Gardiner A."/>
            <person name="Garfield D.A."/>
            <person name="Garvin B.E."/>
            <person name="Gibson G."/>
            <person name="Gilbert D."/>
            <person name="Gnerre S."/>
            <person name="Godfrey J."/>
            <person name="Good R."/>
            <person name="Gotea V."/>
            <person name="Gravely B."/>
            <person name="Greenberg A.J."/>
            <person name="Griffiths-Jones S."/>
            <person name="Gross S."/>
            <person name="Guigo R."/>
            <person name="Gustafson E.A."/>
            <person name="Haerty W."/>
            <person name="Hahn M.W."/>
            <person name="Halligan D.L."/>
            <person name="Halpern A.L."/>
            <person name="Halter G.M."/>
            <person name="Han M.V."/>
            <person name="Heger A."/>
            <person name="Hillier L."/>
            <person name="Hinrichs A.S."/>
            <person name="Holmes I."/>
            <person name="Hoskins R.A."/>
            <person name="Hubisz M.J."/>
            <person name="Hultmark D."/>
            <person name="Huntley M.A."/>
            <person name="Jaffe D.B."/>
            <person name="Jagadeeshan S."/>
            <person name="Jeck W.R."/>
            <person name="Johnson J."/>
            <person name="Jones C.D."/>
            <person name="Jordan W.C."/>
            <person name="Karpen G.H."/>
            <person name="Kataoka E."/>
            <person name="Keightley P.D."/>
            <person name="Kheradpour P."/>
            <person name="Kirkness E.F."/>
            <person name="Koerich L.B."/>
            <person name="Kristiansen K."/>
            <person name="Kudrna D."/>
            <person name="Kulathinal R.J."/>
            <person name="Kumar S."/>
            <person name="Kwok R."/>
            <person name="Lander E."/>
            <person name="Langley C.H."/>
            <person name="Lapoint R."/>
            <person name="Lazzaro B.P."/>
            <person name="Lee S.J."/>
            <person name="Levesque L."/>
            <person name="Li R."/>
            <person name="Lin C.F."/>
            <person name="Lin M.F."/>
            <person name="Lindblad-Toh K."/>
            <person name="Llopart A."/>
            <person name="Long M."/>
            <person name="Low L."/>
            <person name="Lozovsky E."/>
            <person name="Lu J."/>
            <person name="Luo M."/>
            <person name="Machado C.A."/>
            <person name="Makalowski W."/>
            <person name="Marzo M."/>
            <person name="Matsuda M."/>
            <person name="Matzkin L."/>
            <person name="McAllister B."/>
            <person name="McBride C.S."/>
            <person name="McKernan B."/>
            <person name="McKernan K."/>
            <person name="Mendez-Lago M."/>
            <person name="Minx P."/>
            <person name="Mollenhauer M.U."/>
            <person name="Montooth K."/>
            <person name="Mount S.M."/>
            <person name="Mu X."/>
            <person name="Myers E."/>
            <person name="Negre B."/>
            <person name="Newfeld S."/>
            <person name="Nielsen R."/>
            <person name="Noor M.A."/>
            <person name="O'Grady P."/>
            <person name="Pachter L."/>
            <person name="Papaceit M."/>
            <person name="Parisi M.J."/>
            <person name="Parisi M."/>
            <person name="Parts L."/>
            <person name="Pedersen J.S."/>
            <person name="Pesole G."/>
            <person name="Phillippy A.M."/>
            <person name="Ponting C.P."/>
            <person name="Pop M."/>
            <person name="Porcelli D."/>
            <person name="Powell J.R."/>
            <person name="Prohaska S."/>
            <person name="Pruitt K."/>
            <person name="Puig M."/>
            <person name="Quesneville H."/>
            <person name="Ram K.R."/>
            <person name="Rand D."/>
            <person name="Rasmussen M.D."/>
            <person name="Reed L.K."/>
            <person name="Reenan R."/>
            <person name="Reily A."/>
            <person name="Remington K.A."/>
            <person name="Rieger T.T."/>
            <person name="Ritchie M.G."/>
            <person name="Robin C."/>
            <person name="Rogers Y.H."/>
            <person name="Rohde C."/>
            <person name="Rozas J."/>
            <person name="Rubenfield M.J."/>
            <person name="Ruiz A."/>
            <person name="Russo S."/>
            <person name="Salzberg S.L."/>
            <person name="Sanchez-Gracia A."/>
            <person name="Saranga D.J."/>
            <person name="Sato H."/>
            <person name="Schaeffer S.W."/>
            <person name="Schatz M.C."/>
            <person name="Schlenke T."/>
            <person name="Schwartz R."/>
            <person name="Segarra C."/>
            <person name="Singh R.S."/>
            <person name="Sirot L."/>
            <person name="Sirota M."/>
            <person name="Sisneros N.B."/>
            <person name="Smith C.D."/>
            <person name="Smith T.F."/>
            <person name="Spieth J."/>
            <person name="Stage D.E."/>
            <person name="Stark A."/>
            <person name="Stephan W."/>
            <person name="Strausberg R.L."/>
            <person name="Strempel S."/>
            <person name="Sturgill D."/>
            <person name="Sutton G."/>
            <person name="Sutton G.G."/>
            <person name="Tao W."/>
            <person name="Teichmann S."/>
            <person name="Tobari Y.N."/>
            <person name="Tomimura Y."/>
            <person name="Tsolas J.M."/>
            <person name="Valente V.L."/>
            <person name="Venter E."/>
            <person name="Venter J.C."/>
            <person name="Vicario S."/>
            <person name="Vieira F.G."/>
            <person name="Vilella A.J."/>
            <person name="Villasante A."/>
            <person name="Walenz B."/>
            <person name="Wang J."/>
            <person name="Wasserman M."/>
            <person name="Watts T."/>
            <person name="Wilson D."/>
            <person name="Wilson R.K."/>
            <person name="Wing R.A."/>
            <person name="Wolfner M.F."/>
            <person name="Wong A."/>
            <person name="Wong G.K."/>
            <person name="Wu C.I."/>
            <person name="Wu G."/>
            <person name="Yamamoto D."/>
            <person name="Yang H.P."/>
            <person name="Yang S.P."/>
            <person name="Yorke J.A."/>
            <person name="Yoshida K."/>
            <person name="Zdobnov E."/>
            <person name="Zhang P."/>
            <person name="Zhang Y."/>
            <person name="Zimin A.V."/>
            <person name="Baldwin J."/>
            <person name="Abdouelleil A."/>
            <person name="Abdulkadir J."/>
            <person name="Abebe A."/>
            <person name="Abera B."/>
            <person name="Abreu J."/>
            <person name="Acer S.C."/>
            <person name="Aftuck L."/>
            <person name="Alexander A."/>
            <person name="An P."/>
            <person name="Anderson E."/>
            <person name="Anderson S."/>
            <person name="Arachi H."/>
            <person name="Azer M."/>
            <person name="Bachantsang P."/>
            <person name="Barry A."/>
            <person name="Bayul T."/>
            <person name="Berlin A."/>
            <person name="Bessette D."/>
            <person name="Bloom T."/>
            <person name="Blye J."/>
            <person name="Boguslavskiy L."/>
            <person name="Bonnet C."/>
            <person name="Boukhgalter B."/>
            <person name="Bourzgui I."/>
            <person name="Brown A."/>
            <person name="Cahill P."/>
            <person name="Channer S."/>
            <person name="Cheshatsang Y."/>
            <person name="Chuda L."/>
            <person name="Citroen M."/>
            <person name="Collymore A."/>
            <person name="Cooke P."/>
            <person name="Costello M."/>
            <person name="D'Aco K."/>
            <person name="Daza R."/>
            <person name="De Haan G."/>
            <person name="DeGray S."/>
            <person name="DeMaso C."/>
            <person name="Dhargay N."/>
            <person name="Dooley K."/>
            <person name="Dooley E."/>
            <person name="Doricent M."/>
            <person name="Dorje P."/>
            <person name="Dorjee K."/>
            <person name="Dupes A."/>
            <person name="Elong R."/>
            <person name="Falk J."/>
            <person name="Farina A."/>
            <person name="Faro S."/>
            <person name="Ferguson D."/>
            <person name="Fisher S."/>
            <person name="Foley C.D."/>
            <person name="Franke A."/>
            <person name="Friedrich D."/>
            <person name="Gadbois L."/>
            <person name="Gearin G."/>
            <person name="Gearin C.R."/>
            <person name="Giannoukos G."/>
            <person name="Goode T."/>
            <person name="Graham J."/>
            <person name="Grandbois E."/>
            <person name="Grewal S."/>
            <person name="Gyaltsen K."/>
            <person name="Hafez N."/>
            <person name="Hagos B."/>
            <person name="Hall J."/>
            <person name="Henson C."/>
            <person name="Hollinger A."/>
            <person name="Honan T."/>
            <person name="Huard M.D."/>
            <person name="Hughes L."/>
            <person name="Hurhula B."/>
            <person name="Husby M.E."/>
            <person name="Kamat A."/>
            <person name="Kanga B."/>
            <person name="Kashin S."/>
            <person name="Khazanovich D."/>
            <person name="Kisner P."/>
            <person name="Lance K."/>
            <person name="Lara M."/>
            <person name="Lee W."/>
            <person name="Lennon N."/>
            <person name="Letendre F."/>
            <person name="LeVine R."/>
            <person name="Lipovsky A."/>
            <person name="Liu X."/>
            <person name="Liu J."/>
            <person name="Liu S."/>
            <person name="Lokyitsang T."/>
            <person name="Lokyitsang Y."/>
            <person name="Lubonja R."/>
            <person name="Lui A."/>
            <person name="MacDonald P."/>
            <person name="Magnisalis V."/>
            <person name="Maru K."/>
            <person name="Matthews C."/>
            <person name="McCusker W."/>
            <person name="McDonough S."/>
            <person name="Mehta T."/>
            <person name="Meldrim J."/>
            <person name="Meneus L."/>
            <person name="Mihai O."/>
            <person name="Mihalev A."/>
            <person name="Mihova T."/>
            <person name="Mittelman R."/>
            <person name="Mlenga V."/>
            <person name="Montmayeur A."/>
            <person name="Mulrain L."/>
            <person name="Navidi A."/>
            <person name="Naylor J."/>
            <person name="Negash T."/>
            <person name="Nguyen T."/>
            <person name="Nguyen N."/>
            <person name="Nicol R."/>
            <person name="Norbu C."/>
            <person name="Norbu N."/>
            <person name="Novod N."/>
            <person name="O'Neill B."/>
            <person name="Osman S."/>
            <person name="Markiewicz E."/>
            <person name="Oyono O.L."/>
            <person name="Patti C."/>
            <person name="Phunkhang P."/>
            <person name="Pierre F."/>
            <person name="Priest M."/>
            <person name="Raghuraman S."/>
            <person name="Rege F."/>
            <person name="Reyes R."/>
            <person name="Rise C."/>
            <person name="Rogov P."/>
            <person name="Ross K."/>
            <person name="Ryan E."/>
            <person name="Settipalli S."/>
            <person name="Shea T."/>
            <person name="Sherpa N."/>
            <person name="Shi L."/>
            <person name="Shih D."/>
            <person name="Sparrow T."/>
            <person name="Spaulding J."/>
            <person name="Stalker J."/>
            <person name="Stange-Thomann N."/>
            <person name="Stavropoulos S."/>
            <person name="Stone C."/>
            <person name="Strader C."/>
            <person name="Tesfaye S."/>
            <person name="Thomson T."/>
            <person name="Thoulutsang Y."/>
            <person name="Thoulutsang D."/>
            <person name="Topham K."/>
            <person name="Topping I."/>
            <person name="Tsamla T."/>
            <person name="Vassiliev H."/>
            <person name="Vo A."/>
            <person name="Wangchuk T."/>
            <person name="Wangdi T."/>
            <person name="Weiand M."/>
            <person name="Wilkinson J."/>
            <person name="Wilson A."/>
            <person name="Yadav S."/>
            <person name="Young G."/>
            <person name="Yu Q."/>
            <person name="Zembek L."/>
            <person name="Zhong D."/>
            <person name="Zimmer A."/>
            <person name="Zwirko Z."/>
            <person name="Jaffe D.B."/>
            <person name="Alvarez P."/>
            <person name="Brockman W."/>
            <person name="Butler J."/>
            <person name="Chin C."/>
            <person name="Gnerre S."/>
            <person name="Grabherr M."/>
            <person name="Kleber M."/>
            <person name="Mauceli E."/>
            <person name="MacCallum I."/>
        </authorList>
    </citation>
    <scope>NUCLEOTIDE SEQUENCE [LARGE SCALE GENOMIC DNA]</scope>
    <source>
        <strain evidence="2">MSH-3 / Tucson 14011-0111.49</strain>
    </source>
</reference>